<sequence length="705" mass="75239">MGDAVPLDGVSVVNHLHQGQGVVAQVGVVHGDFHVSAAKGSMPVPQQLPAGTAHFTGREAQLRRLDQHLLSSSRLPSVAVISGAAGVGKSALAVHWAHRVTGRFPGGQLFADLSGFGPDAPALPATTLSAFLRAFGVARPDEWVDLAERAAHLRTLLSGRHVLLVLDNVRSAEQIRSLLPGCGTCAVVVTSRNRLTSVAVQHAALNVELKSLSVGKGVELLSRTIGARVAGEPSAAARIVDQCGGLPLALTVLAHHTAVRPALRLRELATELENHQRRLDVLSSDDPMFSVRAALFRSYRGLAAGPASAFRLFGRLPGRLLDAEAFAAAMGADVTTATETLNELVGEHLVVEPKPGRYSTHDLLRAYAAELGDEHADDSGAVRRLFDHYLATAVRADRLITPNRFQVADSAAADLSVGLVPADAEGARNWMRSELATLVALFQVDDPALDSHLWQLAYTLRGYFYLSRELDAWLHTHDVALRATLRLGDGRAEAITRNNLGMVLAAVRRLDEAAEQHHAAGALFEALGDRRGTSDSLANLGAVLSRQRRFEEALWHQQKALSYYLADGLARNSGITLRSMSNAHAALGQLGDAVRCAEEALSLALVGKHDMDIAQAANTLGAARERGQDHVRAEVALRQALTHAERCGSVHEQAKARWALGRVALATGNIADAESSLRAALAFYQRVDSPFADSVSNVLAGLAKR</sequence>
<evidence type="ECO:0000313" key="2">
    <source>
        <dbReference type="EMBL" id="MDX8035312.1"/>
    </source>
</evidence>
<reference evidence="2 3" key="1">
    <citation type="submission" date="2023-11" db="EMBL/GenBank/DDBJ databases">
        <title>Lentzea sokolovensis, sp. nov., Lentzea kristufkii, sp. nov., and Lentzea miocenensis, sp. nov., rare actinobacteria from Sokolov Coal Basin, Miocene lacustrine sediment, Czech Republic.</title>
        <authorList>
            <person name="Lara A."/>
            <person name="Kotroba L."/>
            <person name="Nouioui I."/>
            <person name="Neumann-Schaal M."/>
            <person name="Mast Y."/>
            <person name="Chronakova A."/>
        </authorList>
    </citation>
    <scope>NUCLEOTIDE SEQUENCE [LARGE SCALE GENOMIC DNA]</scope>
    <source>
        <strain evidence="2 3">BCCO 10_0856</strain>
    </source>
</reference>
<accession>A0ABU4TAW6</accession>
<comment type="caution">
    <text evidence="2">The sequence shown here is derived from an EMBL/GenBank/DDBJ whole genome shotgun (WGS) entry which is preliminary data.</text>
</comment>
<dbReference type="RefSeq" id="WP_319970334.1">
    <property type="nucleotide sequence ID" value="NZ_JAXAVW010000033.1"/>
</dbReference>
<keyword evidence="3" id="KW-1185">Reference proteome</keyword>
<dbReference type="PRINTS" id="PR00364">
    <property type="entry name" value="DISEASERSIST"/>
</dbReference>
<dbReference type="Proteomes" id="UP001285521">
    <property type="component" value="Unassembled WGS sequence"/>
</dbReference>
<dbReference type="Pfam" id="PF00931">
    <property type="entry name" value="NB-ARC"/>
    <property type="match status" value="1"/>
</dbReference>
<gene>
    <name evidence="2" type="ORF">SK803_34315</name>
</gene>
<dbReference type="Gene3D" id="3.40.50.300">
    <property type="entry name" value="P-loop containing nucleotide triphosphate hydrolases"/>
    <property type="match status" value="1"/>
</dbReference>
<dbReference type="InterPro" id="IPR027417">
    <property type="entry name" value="P-loop_NTPase"/>
</dbReference>
<dbReference type="Gene3D" id="1.10.8.430">
    <property type="entry name" value="Helical domain of apoptotic protease-activating factors"/>
    <property type="match status" value="1"/>
</dbReference>
<dbReference type="SMART" id="SM00028">
    <property type="entry name" value="TPR"/>
    <property type="match status" value="5"/>
</dbReference>
<dbReference type="InterPro" id="IPR002182">
    <property type="entry name" value="NB-ARC"/>
</dbReference>
<evidence type="ECO:0000259" key="1">
    <source>
        <dbReference type="Pfam" id="PF00931"/>
    </source>
</evidence>
<dbReference type="InterPro" id="IPR019734">
    <property type="entry name" value="TPR_rpt"/>
</dbReference>
<dbReference type="Pfam" id="PF13424">
    <property type="entry name" value="TPR_12"/>
    <property type="match status" value="1"/>
</dbReference>
<feature type="domain" description="NB-ARC" evidence="1">
    <location>
        <begin position="59"/>
        <end position="225"/>
    </location>
</feature>
<dbReference type="SUPFAM" id="SSF48452">
    <property type="entry name" value="TPR-like"/>
    <property type="match status" value="2"/>
</dbReference>
<evidence type="ECO:0000313" key="3">
    <source>
        <dbReference type="Proteomes" id="UP001285521"/>
    </source>
</evidence>
<name>A0ABU4TAW6_9PSEU</name>
<organism evidence="2 3">
    <name type="scientific">Lentzea miocenica</name>
    <dbReference type="NCBI Taxonomy" id="3095431"/>
    <lineage>
        <taxon>Bacteria</taxon>
        <taxon>Bacillati</taxon>
        <taxon>Actinomycetota</taxon>
        <taxon>Actinomycetes</taxon>
        <taxon>Pseudonocardiales</taxon>
        <taxon>Pseudonocardiaceae</taxon>
        <taxon>Lentzea</taxon>
    </lineage>
</organism>
<dbReference type="Gene3D" id="1.25.40.10">
    <property type="entry name" value="Tetratricopeptide repeat domain"/>
    <property type="match status" value="2"/>
</dbReference>
<dbReference type="SUPFAM" id="SSF52540">
    <property type="entry name" value="P-loop containing nucleoside triphosphate hydrolases"/>
    <property type="match status" value="1"/>
</dbReference>
<protein>
    <submittedName>
        <fullName evidence="2">Tetratricopeptide repeat protein</fullName>
    </submittedName>
</protein>
<dbReference type="PANTHER" id="PTHR47691">
    <property type="entry name" value="REGULATOR-RELATED"/>
    <property type="match status" value="1"/>
</dbReference>
<dbReference type="InterPro" id="IPR042197">
    <property type="entry name" value="Apaf_helical"/>
</dbReference>
<proteinExistence type="predicted"/>
<dbReference type="EMBL" id="JAXAVW010000033">
    <property type="protein sequence ID" value="MDX8035312.1"/>
    <property type="molecule type" value="Genomic_DNA"/>
</dbReference>
<dbReference type="InterPro" id="IPR011990">
    <property type="entry name" value="TPR-like_helical_dom_sf"/>
</dbReference>
<dbReference type="PANTHER" id="PTHR47691:SF3">
    <property type="entry name" value="HTH-TYPE TRANSCRIPTIONAL REGULATOR RV0890C-RELATED"/>
    <property type="match status" value="1"/>
</dbReference>